<feature type="non-terminal residue" evidence="2">
    <location>
        <position position="1"/>
    </location>
</feature>
<sequence length="79" mass="9139">GARIRRKVGEREKEVRQNSKSRRDQEVAEQDDNPSSLLHLRKGNFLCFIMVIGNKWDTYLDLLQADYTEGFLTTSPPLS</sequence>
<keyword evidence="3" id="KW-1185">Reference proteome</keyword>
<protein>
    <submittedName>
        <fullName evidence="2">Uncharacterized protein</fullName>
    </submittedName>
</protein>
<feature type="compositionally biased region" description="Basic and acidic residues" evidence="1">
    <location>
        <begin position="7"/>
        <end position="26"/>
    </location>
</feature>
<evidence type="ECO:0000256" key="1">
    <source>
        <dbReference type="SAM" id="MobiDB-lite"/>
    </source>
</evidence>
<organism evidence="2 3">
    <name type="scientific">Gossypium trilobum</name>
    <dbReference type="NCBI Taxonomy" id="34281"/>
    <lineage>
        <taxon>Eukaryota</taxon>
        <taxon>Viridiplantae</taxon>
        <taxon>Streptophyta</taxon>
        <taxon>Embryophyta</taxon>
        <taxon>Tracheophyta</taxon>
        <taxon>Spermatophyta</taxon>
        <taxon>Magnoliopsida</taxon>
        <taxon>eudicotyledons</taxon>
        <taxon>Gunneridae</taxon>
        <taxon>Pentapetalae</taxon>
        <taxon>rosids</taxon>
        <taxon>malvids</taxon>
        <taxon>Malvales</taxon>
        <taxon>Malvaceae</taxon>
        <taxon>Malvoideae</taxon>
        <taxon>Gossypium</taxon>
    </lineage>
</organism>
<proteinExistence type="predicted"/>
<accession>A0A7J9EIX9</accession>
<comment type="caution">
    <text evidence="2">The sequence shown here is derived from an EMBL/GenBank/DDBJ whole genome shotgun (WGS) entry which is preliminary data.</text>
</comment>
<dbReference type="Proteomes" id="UP000593568">
    <property type="component" value="Unassembled WGS sequence"/>
</dbReference>
<reference evidence="2 3" key="1">
    <citation type="journal article" date="2019" name="Genome Biol. Evol.">
        <title>Insights into the evolution of the New World diploid cottons (Gossypium, subgenus Houzingenia) based on genome sequencing.</title>
        <authorList>
            <person name="Grover C.E."/>
            <person name="Arick M.A. 2nd"/>
            <person name="Thrash A."/>
            <person name="Conover J.L."/>
            <person name="Sanders W.S."/>
            <person name="Peterson D.G."/>
            <person name="Frelichowski J.E."/>
            <person name="Scheffler J.A."/>
            <person name="Scheffler B.E."/>
            <person name="Wendel J.F."/>
        </authorList>
    </citation>
    <scope>NUCLEOTIDE SEQUENCE [LARGE SCALE GENOMIC DNA]</scope>
    <source>
        <strain evidence="2">8</strain>
        <tissue evidence="2">Leaf</tissue>
    </source>
</reference>
<dbReference type="AlphaFoldDB" id="A0A7J9EIX9"/>
<evidence type="ECO:0000313" key="3">
    <source>
        <dbReference type="Proteomes" id="UP000593568"/>
    </source>
</evidence>
<dbReference type="EMBL" id="JABEZW010000008">
    <property type="protein sequence ID" value="MBA0772788.1"/>
    <property type="molecule type" value="Genomic_DNA"/>
</dbReference>
<evidence type="ECO:0000313" key="2">
    <source>
        <dbReference type="EMBL" id="MBA0772788.1"/>
    </source>
</evidence>
<gene>
    <name evidence="2" type="ORF">Gotri_008111</name>
</gene>
<feature type="region of interest" description="Disordered" evidence="1">
    <location>
        <begin position="1"/>
        <end position="34"/>
    </location>
</feature>
<name>A0A7J9EIX9_9ROSI</name>